<sequence length="77" mass="8622">MTDIYQVLCFCLKIRCEKNDGIGSLIYPLLSGKYDQLKAKDERILCGITASSSHPPYSVSNARGGVTTTQWIDFPRH</sequence>
<dbReference type="Proteomes" id="UP000887565">
    <property type="component" value="Unplaced"/>
</dbReference>
<dbReference type="AlphaFoldDB" id="A0A915IQN9"/>
<keyword evidence="1" id="KW-1185">Reference proteome</keyword>
<reference evidence="2" key="1">
    <citation type="submission" date="2022-11" db="UniProtKB">
        <authorList>
            <consortium name="WormBaseParasite"/>
        </authorList>
    </citation>
    <scope>IDENTIFICATION</scope>
</reference>
<proteinExistence type="predicted"/>
<evidence type="ECO:0000313" key="2">
    <source>
        <dbReference type="WBParaSite" id="nRc.2.0.1.t16185-RA"/>
    </source>
</evidence>
<accession>A0A915IQN9</accession>
<organism evidence="1 2">
    <name type="scientific">Romanomermis culicivorax</name>
    <name type="common">Nematode worm</name>
    <dbReference type="NCBI Taxonomy" id="13658"/>
    <lineage>
        <taxon>Eukaryota</taxon>
        <taxon>Metazoa</taxon>
        <taxon>Ecdysozoa</taxon>
        <taxon>Nematoda</taxon>
        <taxon>Enoplea</taxon>
        <taxon>Dorylaimia</taxon>
        <taxon>Mermithida</taxon>
        <taxon>Mermithoidea</taxon>
        <taxon>Mermithidae</taxon>
        <taxon>Romanomermis</taxon>
    </lineage>
</organism>
<evidence type="ECO:0000313" key="1">
    <source>
        <dbReference type="Proteomes" id="UP000887565"/>
    </source>
</evidence>
<dbReference type="WBParaSite" id="nRc.2.0.1.t16185-RA">
    <property type="protein sequence ID" value="nRc.2.0.1.t16185-RA"/>
    <property type="gene ID" value="nRc.2.0.1.g16185"/>
</dbReference>
<name>A0A915IQN9_ROMCU</name>
<protein>
    <submittedName>
        <fullName evidence="2">Uncharacterized protein</fullName>
    </submittedName>
</protein>